<organism evidence="1 2">
    <name type="scientific">Auriscalpium vulgare</name>
    <dbReference type="NCBI Taxonomy" id="40419"/>
    <lineage>
        <taxon>Eukaryota</taxon>
        <taxon>Fungi</taxon>
        <taxon>Dikarya</taxon>
        <taxon>Basidiomycota</taxon>
        <taxon>Agaricomycotina</taxon>
        <taxon>Agaricomycetes</taxon>
        <taxon>Russulales</taxon>
        <taxon>Auriscalpiaceae</taxon>
        <taxon>Auriscalpium</taxon>
    </lineage>
</organism>
<comment type="caution">
    <text evidence="1">The sequence shown here is derived from an EMBL/GenBank/DDBJ whole genome shotgun (WGS) entry which is preliminary data.</text>
</comment>
<name>A0ACB8RUN0_9AGAM</name>
<dbReference type="Proteomes" id="UP000814033">
    <property type="component" value="Unassembled WGS sequence"/>
</dbReference>
<accession>A0ACB8RUN0</accession>
<gene>
    <name evidence="1" type="ORF">FA95DRAFT_1559071</name>
</gene>
<evidence type="ECO:0000313" key="1">
    <source>
        <dbReference type="EMBL" id="KAI0047527.1"/>
    </source>
</evidence>
<protein>
    <submittedName>
        <fullName evidence="1">Uncharacterized protein</fullName>
    </submittedName>
</protein>
<reference evidence="1" key="1">
    <citation type="submission" date="2021-02" db="EMBL/GenBank/DDBJ databases">
        <authorList>
            <consortium name="DOE Joint Genome Institute"/>
            <person name="Ahrendt S."/>
            <person name="Looney B.P."/>
            <person name="Miyauchi S."/>
            <person name="Morin E."/>
            <person name="Drula E."/>
            <person name="Courty P.E."/>
            <person name="Chicoki N."/>
            <person name="Fauchery L."/>
            <person name="Kohler A."/>
            <person name="Kuo A."/>
            <person name="Labutti K."/>
            <person name="Pangilinan J."/>
            <person name="Lipzen A."/>
            <person name="Riley R."/>
            <person name="Andreopoulos W."/>
            <person name="He G."/>
            <person name="Johnson J."/>
            <person name="Barry K.W."/>
            <person name="Grigoriev I.V."/>
            <person name="Nagy L."/>
            <person name="Hibbett D."/>
            <person name="Henrissat B."/>
            <person name="Matheny P.B."/>
            <person name="Labbe J."/>
            <person name="Martin F."/>
        </authorList>
    </citation>
    <scope>NUCLEOTIDE SEQUENCE</scope>
    <source>
        <strain evidence="1">FP105234-sp</strain>
    </source>
</reference>
<keyword evidence="2" id="KW-1185">Reference proteome</keyword>
<sequence>MIADAQIAAPHANAHTWTQFFRDVYTRKSWAAARRLRPTDVVFLGDMLSSGVSIESDDEYALYAGKFKGLFPLDPTVRVHYIPGNADVGLGIATQFANPIRQRYERHFGAVNQHASLANHTLVLLDAPGIVDEDYLRAGQGVSFEDWTPVQGGTVEFVKGLAADGQTEPVVLFSHIPLHRAESKQCGPLRERGTIHRGVGRGWQKTLGKHTSAFILENLRPTIIFSADDKDYCDITHVLPHTSLDPSRAIHEVTIKSFSRVRHIQQPGLHLLSLLPAPPASSPDHASNLLSSDRHAHAQCLFPSAYGPATRLYLPGACLTLFIILIAHQQRLRRREQIRLETASPLPTPRSSQLNLSGLGPAHDEPPSPYSASSAYSYSYAYANTPPSQHGKAYFDLPARNDQNQRAPSGSMQGAGGLRTPGTPWTPWTPQSGGAHTRPDHDDEDGDDADHPGEQYLYVPRAGSPAQHMLDRRHAPHLRSLSTTSPPPFLPALNSAPTYEWSYAFTFRGRRRRFALRAPRWVAKRLRAVRESRQRRAFGGEGMWEGAGRDVGRVVGPAAVVWVGFAWWFSR</sequence>
<reference evidence="1" key="2">
    <citation type="journal article" date="2022" name="New Phytol.">
        <title>Evolutionary transition to the ectomycorrhizal habit in the genomes of a hyperdiverse lineage of mushroom-forming fungi.</title>
        <authorList>
            <person name="Looney B."/>
            <person name="Miyauchi S."/>
            <person name="Morin E."/>
            <person name="Drula E."/>
            <person name="Courty P.E."/>
            <person name="Kohler A."/>
            <person name="Kuo A."/>
            <person name="LaButti K."/>
            <person name="Pangilinan J."/>
            <person name="Lipzen A."/>
            <person name="Riley R."/>
            <person name="Andreopoulos W."/>
            <person name="He G."/>
            <person name="Johnson J."/>
            <person name="Nolan M."/>
            <person name="Tritt A."/>
            <person name="Barry K.W."/>
            <person name="Grigoriev I.V."/>
            <person name="Nagy L.G."/>
            <person name="Hibbett D."/>
            <person name="Henrissat B."/>
            <person name="Matheny P.B."/>
            <person name="Labbe J."/>
            <person name="Martin F.M."/>
        </authorList>
    </citation>
    <scope>NUCLEOTIDE SEQUENCE</scope>
    <source>
        <strain evidence="1">FP105234-sp</strain>
    </source>
</reference>
<dbReference type="EMBL" id="MU275903">
    <property type="protein sequence ID" value="KAI0047527.1"/>
    <property type="molecule type" value="Genomic_DNA"/>
</dbReference>
<proteinExistence type="predicted"/>
<evidence type="ECO:0000313" key="2">
    <source>
        <dbReference type="Proteomes" id="UP000814033"/>
    </source>
</evidence>